<dbReference type="Pfam" id="PF01903">
    <property type="entry name" value="CbiX"/>
    <property type="match status" value="2"/>
</dbReference>
<gene>
    <name evidence="4" type="ORF">CGZ75_13145</name>
</gene>
<protein>
    <submittedName>
        <fullName evidence="4">Cobalamin biosynthesis protein CbiX</fullName>
    </submittedName>
</protein>
<dbReference type="RefSeq" id="WP_089524775.1">
    <property type="nucleotide sequence ID" value="NZ_NMUQ01000002.1"/>
</dbReference>
<proteinExistence type="predicted"/>
<dbReference type="OrthoDB" id="1489951at2"/>
<dbReference type="Gene3D" id="3.40.50.1400">
    <property type="match status" value="2"/>
</dbReference>
<dbReference type="EMBL" id="NMUQ01000002">
    <property type="protein sequence ID" value="OXM13950.1"/>
    <property type="molecule type" value="Genomic_DNA"/>
</dbReference>
<evidence type="ECO:0000313" key="4">
    <source>
        <dbReference type="EMBL" id="OXM13950.1"/>
    </source>
</evidence>
<dbReference type="PANTHER" id="PTHR33542">
    <property type="entry name" value="SIROHYDROCHLORIN FERROCHELATASE, CHLOROPLASTIC"/>
    <property type="match status" value="1"/>
</dbReference>
<comment type="caution">
    <text evidence="4">The sequence shown here is derived from an EMBL/GenBank/DDBJ whole genome shotgun (WGS) entry which is preliminary data.</text>
</comment>
<dbReference type="Proteomes" id="UP000215145">
    <property type="component" value="Unassembled WGS sequence"/>
</dbReference>
<reference evidence="4 5" key="1">
    <citation type="submission" date="2017-07" db="EMBL/GenBank/DDBJ databases">
        <title>Paenibacillus herberti R33 genome sequencing and assembly.</title>
        <authorList>
            <person name="Su W."/>
        </authorList>
    </citation>
    <scope>NUCLEOTIDE SEQUENCE [LARGE SCALE GENOMIC DNA]</scope>
    <source>
        <strain evidence="4 5">R33</strain>
    </source>
</reference>
<keyword evidence="5" id="KW-1185">Reference proteome</keyword>
<organism evidence="4 5">
    <name type="scientific">Paenibacillus herberti</name>
    <dbReference type="NCBI Taxonomy" id="1619309"/>
    <lineage>
        <taxon>Bacteria</taxon>
        <taxon>Bacillati</taxon>
        <taxon>Bacillota</taxon>
        <taxon>Bacilli</taxon>
        <taxon>Bacillales</taxon>
        <taxon>Paenibacillaceae</taxon>
        <taxon>Paenibacillus</taxon>
    </lineage>
</organism>
<dbReference type="PANTHER" id="PTHR33542:SF3">
    <property type="entry name" value="SIROHYDROCHLORIN FERROCHELATASE, CHLOROPLASTIC"/>
    <property type="match status" value="1"/>
</dbReference>
<sequence length="313" mass="34314">MKPQDRREPFLRSQEGRSPAAPEEALPKAEAYLHSANETLDLAGKGSHSNSFIPSILVISHGSRDPNWVALVDEAVREAAALLSNLTGPVPVISSFLEIVTGRLIQDGVEELLALGATDIYVLPLFVSSGSTHVDDIMQAFGQPPAGRREGEFDPFRTGGARIHPGKPIDDEPEIAELLLCQVRELSLDPSREALLLIGHGSIEPVFHGRWRDGLGRIAERLRVGGGFARAEYAMLLPNQAACKLRAMRRKRPEERVIVVPVFLSQGYFTSTVIPARLGELEYEYNGRAMLPDAAVARWMAKQAQQWLDRAGG</sequence>
<accession>A0A229NVR9</accession>
<name>A0A229NVR9_9BACL</name>
<dbReference type="InterPro" id="IPR002762">
    <property type="entry name" value="CbiX-like"/>
</dbReference>
<dbReference type="CDD" id="cd03416">
    <property type="entry name" value="CbiX_SirB_N"/>
    <property type="match status" value="1"/>
</dbReference>
<keyword evidence="2" id="KW-0456">Lyase</keyword>
<dbReference type="SUPFAM" id="SSF53800">
    <property type="entry name" value="Chelatase"/>
    <property type="match status" value="1"/>
</dbReference>
<evidence type="ECO:0000256" key="2">
    <source>
        <dbReference type="ARBA" id="ARBA00023239"/>
    </source>
</evidence>
<dbReference type="InterPro" id="IPR050963">
    <property type="entry name" value="Sirohydro_Cobaltochel/CbiX"/>
</dbReference>
<evidence type="ECO:0000313" key="5">
    <source>
        <dbReference type="Proteomes" id="UP000215145"/>
    </source>
</evidence>
<feature type="region of interest" description="Disordered" evidence="3">
    <location>
        <begin position="1"/>
        <end position="26"/>
    </location>
</feature>
<dbReference type="GO" id="GO:0016829">
    <property type="term" value="F:lyase activity"/>
    <property type="evidence" value="ECO:0007669"/>
    <property type="project" value="UniProtKB-KW"/>
</dbReference>
<keyword evidence="1" id="KW-0479">Metal-binding</keyword>
<feature type="compositionally biased region" description="Basic and acidic residues" evidence="3">
    <location>
        <begin position="1"/>
        <end position="10"/>
    </location>
</feature>
<dbReference type="AlphaFoldDB" id="A0A229NVR9"/>
<evidence type="ECO:0000256" key="3">
    <source>
        <dbReference type="SAM" id="MobiDB-lite"/>
    </source>
</evidence>
<dbReference type="GO" id="GO:0046872">
    <property type="term" value="F:metal ion binding"/>
    <property type="evidence" value="ECO:0007669"/>
    <property type="project" value="UniProtKB-KW"/>
</dbReference>
<evidence type="ECO:0000256" key="1">
    <source>
        <dbReference type="ARBA" id="ARBA00022723"/>
    </source>
</evidence>